<dbReference type="AlphaFoldDB" id="X0WRW0"/>
<proteinExistence type="predicted"/>
<dbReference type="EMBL" id="BARS01044180">
    <property type="protein sequence ID" value="GAG33405.1"/>
    <property type="molecule type" value="Genomic_DNA"/>
</dbReference>
<evidence type="ECO:0000313" key="1">
    <source>
        <dbReference type="EMBL" id="GAG33405.1"/>
    </source>
</evidence>
<reference evidence="1" key="1">
    <citation type="journal article" date="2014" name="Front. Microbiol.">
        <title>High frequency of phylogenetically diverse reductive dehalogenase-homologous genes in deep subseafloor sedimentary metagenomes.</title>
        <authorList>
            <person name="Kawai M."/>
            <person name="Futagami T."/>
            <person name="Toyoda A."/>
            <person name="Takaki Y."/>
            <person name="Nishi S."/>
            <person name="Hori S."/>
            <person name="Arai W."/>
            <person name="Tsubouchi T."/>
            <person name="Morono Y."/>
            <person name="Uchiyama I."/>
            <person name="Ito T."/>
            <person name="Fujiyama A."/>
            <person name="Inagaki F."/>
            <person name="Takami H."/>
        </authorList>
    </citation>
    <scope>NUCLEOTIDE SEQUENCE</scope>
    <source>
        <strain evidence="1">Expedition CK06-06</strain>
    </source>
</reference>
<comment type="caution">
    <text evidence="1">The sequence shown here is derived from an EMBL/GenBank/DDBJ whole genome shotgun (WGS) entry which is preliminary data.</text>
</comment>
<gene>
    <name evidence="1" type="ORF">S01H1_66790</name>
</gene>
<organism evidence="1">
    <name type="scientific">marine sediment metagenome</name>
    <dbReference type="NCBI Taxonomy" id="412755"/>
    <lineage>
        <taxon>unclassified sequences</taxon>
        <taxon>metagenomes</taxon>
        <taxon>ecological metagenomes</taxon>
    </lineage>
</organism>
<accession>X0WRW0</accession>
<sequence length="81" mass="9727">MLEAVEGLKKEIAAKSPGCKKSHCANWEKSEFCDYTREEVLEELYDEIERIEIDREDFNKTWPSYSEFIKWLIENNSFIWS</sequence>
<name>X0WRW0_9ZZZZ</name>
<protein>
    <submittedName>
        <fullName evidence="1">Uncharacterized protein</fullName>
    </submittedName>
</protein>